<reference evidence="4" key="1">
    <citation type="submission" date="2015-07" db="EMBL/GenBank/DDBJ databases">
        <title>Nocardia seriolae U-1 whole genome shotgun sequence.</title>
        <authorList>
            <person name="Imajoh M."/>
            <person name="Fukumoto Y."/>
            <person name="Sukeda M."/>
            <person name="Yamane J."/>
            <person name="Yamasaki K."/>
            <person name="Shimizu M."/>
            <person name="Ohnishi K."/>
            <person name="Oshima S."/>
        </authorList>
    </citation>
    <scope>NUCLEOTIDE SEQUENCE [LARGE SCALE GENOMIC DNA]</scope>
    <source>
        <strain evidence="4">U-1</strain>
    </source>
</reference>
<dbReference type="Proteomes" id="UP000037179">
    <property type="component" value="Unassembled WGS sequence"/>
</dbReference>
<accession>A0A0B8NB31</accession>
<evidence type="ECO:0000313" key="2">
    <source>
        <dbReference type="EMBL" id="APA97066.1"/>
    </source>
</evidence>
<dbReference type="OrthoDB" id="7476432at2"/>
<keyword evidence="1" id="KW-0238">DNA-binding</keyword>
<dbReference type="EMBL" id="BBYQ01000045">
    <property type="protein sequence ID" value="GAP28867.1"/>
    <property type="molecule type" value="Genomic_DNA"/>
</dbReference>
<dbReference type="EMBL" id="CP017839">
    <property type="protein sequence ID" value="APA97066.1"/>
    <property type="molecule type" value="Genomic_DNA"/>
</dbReference>
<gene>
    <name evidence="2" type="ORF">NS506_03009</name>
    <name evidence="3" type="ORF">NSK11_contig00045-0002</name>
</gene>
<name>A0A0B8NB31_9NOCA</name>
<evidence type="ECO:0000313" key="5">
    <source>
        <dbReference type="Proteomes" id="UP000180166"/>
    </source>
</evidence>
<dbReference type="InterPro" id="IPR010998">
    <property type="entry name" value="Integrase_recombinase_N"/>
</dbReference>
<dbReference type="Proteomes" id="UP000180166">
    <property type="component" value="Chromosome"/>
</dbReference>
<protein>
    <submittedName>
        <fullName evidence="3">Uncharacterized protein</fullName>
    </submittedName>
</protein>
<reference evidence="3 4" key="2">
    <citation type="journal article" date="2016" name="Genome Announc.">
        <title>Draft Genome Sequence of Erythromycin- and Oxytetracycline-Sensitive Nocardia seriolae Strain U-1 (NBRC 110359).</title>
        <authorList>
            <person name="Imajoh M."/>
            <person name="Sukeda M."/>
            <person name="Shimizu M."/>
            <person name="Yamane J."/>
            <person name="Ohnishi K."/>
            <person name="Oshima S."/>
        </authorList>
    </citation>
    <scope>NUCLEOTIDE SEQUENCE [LARGE SCALE GENOMIC DNA]</scope>
    <source>
        <strain evidence="3 4">U-1</strain>
    </source>
</reference>
<reference evidence="2 5" key="3">
    <citation type="submission" date="2016-10" db="EMBL/GenBank/DDBJ databases">
        <title>Genome sequence of Nocardia seriolae strain EM150506, isolated from Anguila japonica.</title>
        <authorList>
            <person name="Han H.-J."/>
        </authorList>
    </citation>
    <scope>NUCLEOTIDE SEQUENCE [LARGE SCALE GENOMIC DNA]</scope>
    <source>
        <strain evidence="2 5">EM150506</strain>
    </source>
</reference>
<dbReference type="GeneID" id="93369331"/>
<evidence type="ECO:0000256" key="1">
    <source>
        <dbReference type="ARBA" id="ARBA00023125"/>
    </source>
</evidence>
<dbReference type="RefSeq" id="WP_033086990.1">
    <property type="nucleotide sequence ID" value="NZ_AP017900.1"/>
</dbReference>
<dbReference type="InterPro" id="IPR011010">
    <property type="entry name" value="DNA_brk_join_enz"/>
</dbReference>
<dbReference type="SUPFAM" id="SSF56349">
    <property type="entry name" value="DNA breaking-rejoining enzymes"/>
    <property type="match status" value="1"/>
</dbReference>
<dbReference type="KEGG" id="nsr:NS506_03009"/>
<evidence type="ECO:0000313" key="4">
    <source>
        <dbReference type="Proteomes" id="UP000037179"/>
    </source>
</evidence>
<evidence type="ECO:0000313" key="3">
    <source>
        <dbReference type="EMBL" id="GAP28867.1"/>
    </source>
</evidence>
<organism evidence="3 4">
    <name type="scientific">Nocardia seriolae</name>
    <dbReference type="NCBI Taxonomy" id="37332"/>
    <lineage>
        <taxon>Bacteria</taxon>
        <taxon>Bacillati</taxon>
        <taxon>Actinomycetota</taxon>
        <taxon>Actinomycetes</taxon>
        <taxon>Mycobacteriales</taxon>
        <taxon>Nocardiaceae</taxon>
        <taxon>Nocardia</taxon>
    </lineage>
</organism>
<proteinExistence type="predicted"/>
<dbReference type="GO" id="GO:0003677">
    <property type="term" value="F:DNA binding"/>
    <property type="evidence" value="ECO:0007669"/>
    <property type="project" value="UniProtKB-KW"/>
</dbReference>
<keyword evidence="4" id="KW-1185">Reference proteome</keyword>
<dbReference type="Gene3D" id="1.10.150.130">
    <property type="match status" value="1"/>
</dbReference>
<dbReference type="AlphaFoldDB" id="A0A0B8NB31"/>
<sequence length="122" mass="14291">MGWAQKLPSGRYSGLYRDAEGKTRRVRGTFAKKSVAERKATAAEDVIRERKYHPPEQMTWNEWLPRWMLRRVVDEGTQKIDNHRINKHLVPKWGTVLLEDITQPDVQDVDLRTPKNDGPHFS</sequence>